<sequence length="106" mass="12105">MKMIALPVIIEIESSGVLEKINQDEMIEKMPVEKLEKALDETQKQLEVIQNKLEVKNIEVSSSTDGEINQILDEVLMDKDKLEEYERTAQCFKLTEANSTMLTGFV</sequence>
<evidence type="ECO:0000313" key="2">
    <source>
        <dbReference type="EMBL" id="JAS10713.1"/>
    </source>
</evidence>
<dbReference type="AlphaFoldDB" id="A0A1B6CB82"/>
<reference evidence="2" key="1">
    <citation type="submission" date="2015-12" db="EMBL/GenBank/DDBJ databases">
        <title>De novo transcriptome assembly of four potential Pierce s Disease insect vectors from Arizona vineyards.</title>
        <authorList>
            <person name="Tassone E.E."/>
        </authorList>
    </citation>
    <scope>NUCLEOTIDE SEQUENCE</scope>
</reference>
<protein>
    <submittedName>
        <fullName evidence="2">Uncharacterized protein</fullName>
    </submittedName>
</protein>
<keyword evidence="1" id="KW-0175">Coiled coil</keyword>
<evidence type="ECO:0000256" key="1">
    <source>
        <dbReference type="SAM" id="Coils"/>
    </source>
</evidence>
<proteinExistence type="predicted"/>
<feature type="coiled-coil region" evidence="1">
    <location>
        <begin position="32"/>
        <end position="59"/>
    </location>
</feature>
<name>A0A1B6CB82_9HEMI</name>
<dbReference type="EMBL" id="GEDC01026585">
    <property type="protein sequence ID" value="JAS10713.1"/>
    <property type="molecule type" value="Transcribed_RNA"/>
</dbReference>
<accession>A0A1B6CB82</accession>
<organism evidence="2">
    <name type="scientific">Clastoptera arizonana</name>
    <name type="common">Arizona spittle bug</name>
    <dbReference type="NCBI Taxonomy" id="38151"/>
    <lineage>
        <taxon>Eukaryota</taxon>
        <taxon>Metazoa</taxon>
        <taxon>Ecdysozoa</taxon>
        <taxon>Arthropoda</taxon>
        <taxon>Hexapoda</taxon>
        <taxon>Insecta</taxon>
        <taxon>Pterygota</taxon>
        <taxon>Neoptera</taxon>
        <taxon>Paraneoptera</taxon>
        <taxon>Hemiptera</taxon>
        <taxon>Auchenorrhyncha</taxon>
        <taxon>Cercopoidea</taxon>
        <taxon>Clastopteridae</taxon>
        <taxon>Clastoptera</taxon>
    </lineage>
</organism>
<gene>
    <name evidence="2" type="ORF">g.14370</name>
</gene>